<dbReference type="EMBL" id="CP031124">
    <property type="protein sequence ID" value="AXF86058.1"/>
    <property type="molecule type" value="Genomic_DNA"/>
</dbReference>
<dbReference type="Gene3D" id="3.30.470.20">
    <property type="entry name" value="ATP-grasp fold, B domain"/>
    <property type="match status" value="1"/>
</dbReference>
<evidence type="ECO:0000256" key="11">
    <source>
        <dbReference type="ARBA" id="ARBA00022840"/>
    </source>
</evidence>
<sequence length="640" mass="71397">MHNRLFNAIAITCAIGLNLTPAFAQQRVWQPTVSTSQDWQALAVNERDAEFSKFILDVKTGRMYFIDAHVFKLHIDFGLGVLLKKPRTYESIKSFNLNYSADKPQFILGYLTHYPKLSLWTYSFWEGDAIRARDVIKTQRALQKTFFIPNLTFRPDSLAQETMAKQLKKSHLPVITNDKIYQKLPFQAFQTGEAIGTLRIVPPSTALDTLNFADSDIVVLQEAYPDISPVAGIITTQFSTPLAHVNLRATAWGIPNAGDKTAATEFAPLNNRIVHYRVTEQGLTLRAATDSEIEQFKARRVEDKHVNLPAIDEGFNALTPLTQIRASEVNRFGTKTANLGEIVHANATTVNVPTGFGIPFHAYIEHITANHLQPKIDATLNDARFTSDPVWRRDALSALRQTIVDAPMNPQQLARIERAWQKQLGGKGVFVRSSTNAEDLKGFNGAGLYDTVPNVATHEALEPAIKKVWASIWNERAVNERQFAGIDHRQVYPAVLIQTGVNATAAGVLLTTDIWGHNPNTYTINAKWGLGIRVVEGQKIPEQILYDTSNNGTRIISRSNETSMLVFDPKNGVREVPTPAGDTILTEARAKRLGETVDVIVPLFSRDTALDIEWVLEGEKIWIVQARPYVSKVGKNELSK</sequence>
<keyword evidence="10" id="KW-0418">Kinase</keyword>
<feature type="chain" id="PRO_5016558493" description="Phosphoenolpyruvate synthase" evidence="15">
    <location>
        <begin position="25"/>
        <end position="640"/>
    </location>
</feature>
<evidence type="ECO:0000256" key="1">
    <source>
        <dbReference type="ARBA" id="ARBA00001946"/>
    </source>
</evidence>
<dbReference type="EC" id="2.7.9.2" evidence="5"/>
<evidence type="ECO:0000256" key="8">
    <source>
        <dbReference type="ARBA" id="ARBA00022723"/>
    </source>
</evidence>
<dbReference type="GO" id="GO:0008986">
    <property type="term" value="F:pyruvate, water dikinase activity"/>
    <property type="evidence" value="ECO:0007669"/>
    <property type="project" value="UniProtKB-EC"/>
</dbReference>
<comment type="catalytic activity">
    <reaction evidence="14">
        <text>pyruvate + ATP + H2O = phosphoenolpyruvate + AMP + phosphate + 2 H(+)</text>
        <dbReference type="Rhea" id="RHEA:11364"/>
        <dbReference type="ChEBI" id="CHEBI:15361"/>
        <dbReference type="ChEBI" id="CHEBI:15377"/>
        <dbReference type="ChEBI" id="CHEBI:15378"/>
        <dbReference type="ChEBI" id="CHEBI:30616"/>
        <dbReference type="ChEBI" id="CHEBI:43474"/>
        <dbReference type="ChEBI" id="CHEBI:58702"/>
        <dbReference type="ChEBI" id="CHEBI:456215"/>
        <dbReference type="EC" id="2.7.9.2"/>
    </reaction>
</comment>
<dbReference type="PANTHER" id="PTHR43030">
    <property type="entry name" value="PHOSPHOENOLPYRUVATE SYNTHASE"/>
    <property type="match status" value="1"/>
</dbReference>
<keyword evidence="17" id="KW-0670">Pyruvate</keyword>
<accession>A0A345DCH0</accession>
<evidence type="ECO:0000256" key="12">
    <source>
        <dbReference type="ARBA" id="ARBA00022842"/>
    </source>
</evidence>
<evidence type="ECO:0000256" key="4">
    <source>
        <dbReference type="ARBA" id="ARBA00007837"/>
    </source>
</evidence>
<evidence type="ECO:0000256" key="3">
    <source>
        <dbReference type="ARBA" id="ARBA00004742"/>
    </source>
</evidence>
<dbReference type="Pfam" id="PF01326">
    <property type="entry name" value="PPDK_N"/>
    <property type="match status" value="1"/>
</dbReference>
<dbReference type="GO" id="GO:0005524">
    <property type="term" value="F:ATP binding"/>
    <property type="evidence" value="ECO:0007669"/>
    <property type="project" value="UniProtKB-KW"/>
</dbReference>
<comment type="function">
    <text evidence="2">Catalyzes the phosphorylation of pyruvate to phosphoenolpyruvate.</text>
</comment>
<feature type="domain" description="Pyruvate phosphate dikinase AMP/ATP-binding" evidence="16">
    <location>
        <begin position="330"/>
        <end position="630"/>
    </location>
</feature>
<comment type="similarity">
    <text evidence="4">Belongs to the PEP-utilizing enzyme family.</text>
</comment>
<feature type="signal peptide" evidence="15">
    <location>
        <begin position="1"/>
        <end position="24"/>
    </location>
</feature>
<dbReference type="RefSeq" id="WP_114563178.1">
    <property type="nucleotide sequence ID" value="NZ_CP031124.1"/>
</dbReference>
<dbReference type="PANTHER" id="PTHR43030:SF1">
    <property type="entry name" value="PHOSPHOENOLPYRUVATE SYNTHASE"/>
    <property type="match status" value="1"/>
</dbReference>
<evidence type="ECO:0000313" key="17">
    <source>
        <dbReference type="EMBL" id="AXF86058.1"/>
    </source>
</evidence>
<evidence type="ECO:0000256" key="6">
    <source>
        <dbReference type="ARBA" id="ARBA00021623"/>
    </source>
</evidence>
<keyword evidence="7 17" id="KW-0808">Transferase</keyword>
<gene>
    <name evidence="17" type="primary">ppsA_1</name>
    <name evidence="17" type="ORF">DTO96_101799</name>
</gene>
<name>A0A345DCH0_9BURK</name>
<evidence type="ECO:0000256" key="7">
    <source>
        <dbReference type="ARBA" id="ARBA00022679"/>
    </source>
</evidence>
<evidence type="ECO:0000256" key="9">
    <source>
        <dbReference type="ARBA" id="ARBA00022741"/>
    </source>
</evidence>
<dbReference type="SUPFAM" id="SSF56059">
    <property type="entry name" value="Glutathione synthetase ATP-binding domain-like"/>
    <property type="match status" value="1"/>
</dbReference>
<keyword evidence="18" id="KW-1185">Reference proteome</keyword>
<evidence type="ECO:0000256" key="14">
    <source>
        <dbReference type="ARBA" id="ARBA00047700"/>
    </source>
</evidence>
<evidence type="ECO:0000256" key="13">
    <source>
        <dbReference type="ARBA" id="ARBA00033470"/>
    </source>
</evidence>
<dbReference type="KEGG" id="hyf:DTO96_101799"/>
<dbReference type="AlphaFoldDB" id="A0A345DCH0"/>
<dbReference type="Gene3D" id="3.30.1490.20">
    <property type="entry name" value="ATP-grasp fold, A domain"/>
    <property type="match status" value="1"/>
</dbReference>
<dbReference type="Proteomes" id="UP000252182">
    <property type="component" value="Chromosome"/>
</dbReference>
<dbReference type="GO" id="GO:0046872">
    <property type="term" value="F:metal ion binding"/>
    <property type="evidence" value="ECO:0007669"/>
    <property type="project" value="UniProtKB-KW"/>
</dbReference>
<evidence type="ECO:0000256" key="5">
    <source>
        <dbReference type="ARBA" id="ARBA00011996"/>
    </source>
</evidence>
<dbReference type="InterPro" id="IPR013815">
    <property type="entry name" value="ATP_grasp_subdomain_1"/>
</dbReference>
<evidence type="ECO:0000256" key="15">
    <source>
        <dbReference type="SAM" id="SignalP"/>
    </source>
</evidence>
<proteinExistence type="inferred from homology"/>
<reference evidence="18" key="1">
    <citation type="submission" date="2018-07" db="EMBL/GenBank/DDBJ databases">
        <authorList>
            <person name="Kim H."/>
        </authorList>
    </citation>
    <scope>NUCLEOTIDE SEQUENCE [LARGE SCALE GENOMIC DNA]</scope>
    <source>
        <strain evidence="18">F02</strain>
    </source>
</reference>
<keyword evidence="15" id="KW-0732">Signal</keyword>
<evidence type="ECO:0000256" key="10">
    <source>
        <dbReference type="ARBA" id="ARBA00022777"/>
    </source>
</evidence>
<keyword evidence="12" id="KW-0460">Magnesium</keyword>
<keyword evidence="9" id="KW-0547">Nucleotide-binding</keyword>
<comment type="pathway">
    <text evidence="3">Carbohydrate biosynthesis; gluconeogenesis.</text>
</comment>
<dbReference type="InterPro" id="IPR002192">
    <property type="entry name" value="PPDK_AMP/ATP-bd"/>
</dbReference>
<dbReference type="InterPro" id="IPR006319">
    <property type="entry name" value="PEP_synth"/>
</dbReference>
<dbReference type="GO" id="GO:0006094">
    <property type="term" value="P:gluconeogenesis"/>
    <property type="evidence" value="ECO:0007669"/>
    <property type="project" value="UniProtKB-UniPathway"/>
</dbReference>
<dbReference type="UniPathway" id="UPA00138"/>
<comment type="cofactor">
    <cofactor evidence="1">
        <name>Mg(2+)</name>
        <dbReference type="ChEBI" id="CHEBI:18420"/>
    </cofactor>
</comment>
<keyword evidence="8" id="KW-0479">Metal-binding</keyword>
<organism evidence="17 18">
    <name type="scientific">Ephemeroptericola cinctiostellae</name>
    <dbReference type="NCBI Taxonomy" id="2268024"/>
    <lineage>
        <taxon>Bacteria</taxon>
        <taxon>Pseudomonadati</taxon>
        <taxon>Pseudomonadota</taxon>
        <taxon>Betaproteobacteria</taxon>
        <taxon>Burkholderiales</taxon>
        <taxon>Burkholderiaceae</taxon>
        <taxon>Ephemeroptericola</taxon>
    </lineage>
</organism>
<keyword evidence="11" id="KW-0067">ATP-binding</keyword>
<evidence type="ECO:0000313" key="18">
    <source>
        <dbReference type="Proteomes" id="UP000252182"/>
    </source>
</evidence>
<protein>
    <recommendedName>
        <fullName evidence="6">Phosphoenolpyruvate synthase</fullName>
        <ecNumber evidence="5">2.7.9.2</ecNumber>
    </recommendedName>
    <alternativeName>
        <fullName evidence="13">Pyruvate, water dikinase</fullName>
    </alternativeName>
</protein>
<evidence type="ECO:0000256" key="2">
    <source>
        <dbReference type="ARBA" id="ARBA00002988"/>
    </source>
</evidence>
<dbReference type="OrthoDB" id="9765468at2"/>
<evidence type="ECO:0000259" key="16">
    <source>
        <dbReference type="Pfam" id="PF01326"/>
    </source>
</evidence>